<name>A0A922I5D4_DERFA</name>
<reference evidence="2" key="2">
    <citation type="journal article" date="2022" name="Res Sq">
        <title>Comparative Genomics Reveals Insights into the Divergent Evolution of Astigmatic Mites and Household Pest Adaptations.</title>
        <authorList>
            <person name="Xiong Q."/>
            <person name="Wan A.T.-Y."/>
            <person name="Liu X.-Y."/>
            <person name="Fung C.S.-H."/>
            <person name="Xiao X."/>
            <person name="Malainual N."/>
            <person name="Hou J."/>
            <person name="Wang L."/>
            <person name="Wang M."/>
            <person name="Yang K."/>
            <person name="Cui Y."/>
            <person name="Leung E."/>
            <person name="Nong W."/>
            <person name="Shin S.-K."/>
            <person name="Au S."/>
            <person name="Jeong K.Y."/>
            <person name="Chew F.T."/>
            <person name="Hui J."/>
            <person name="Leung T.F."/>
            <person name="Tungtrongchitr A."/>
            <person name="Zhong N."/>
            <person name="Liu Z."/>
            <person name="Tsui S."/>
        </authorList>
    </citation>
    <scope>NUCLEOTIDE SEQUENCE</scope>
    <source>
        <strain evidence="2">Derf</strain>
        <tissue evidence="2">Whole organism</tissue>
    </source>
</reference>
<evidence type="ECO:0000313" key="3">
    <source>
        <dbReference type="Proteomes" id="UP000790347"/>
    </source>
</evidence>
<reference evidence="2" key="1">
    <citation type="submission" date="2013-05" db="EMBL/GenBank/DDBJ databases">
        <authorList>
            <person name="Yim A.K.Y."/>
            <person name="Chan T.F."/>
            <person name="Ji K.M."/>
            <person name="Liu X.Y."/>
            <person name="Zhou J.W."/>
            <person name="Li R.Q."/>
            <person name="Yang K.Y."/>
            <person name="Li J."/>
            <person name="Li M."/>
            <person name="Law P.T.W."/>
            <person name="Wu Y.L."/>
            <person name="Cai Z.L."/>
            <person name="Qin H."/>
            <person name="Bao Y."/>
            <person name="Leung R.K.K."/>
            <person name="Ng P.K.S."/>
            <person name="Zou J."/>
            <person name="Zhong X.J."/>
            <person name="Ran P.X."/>
            <person name="Zhong N.S."/>
            <person name="Liu Z.G."/>
            <person name="Tsui S.K.W."/>
        </authorList>
    </citation>
    <scope>NUCLEOTIDE SEQUENCE</scope>
    <source>
        <strain evidence="2">Derf</strain>
        <tissue evidence="2">Whole organism</tissue>
    </source>
</reference>
<accession>A0A922I5D4</accession>
<evidence type="ECO:0000313" key="2">
    <source>
        <dbReference type="EMBL" id="KAH9521548.1"/>
    </source>
</evidence>
<dbReference type="EMBL" id="ASGP02000002">
    <property type="protein sequence ID" value="KAH9521548.1"/>
    <property type="molecule type" value="Genomic_DNA"/>
</dbReference>
<keyword evidence="3" id="KW-1185">Reference proteome</keyword>
<dbReference type="Proteomes" id="UP000790347">
    <property type="component" value="Unassembled WGS sequence"/>
</dbReference>
<dbReference type="AlphaFoldDB" id="A0A922I5D4"/>
<feature type="region of interest" description="Disordered" evidence="1">
    <location>
        <begin position="1"/>
        <end position="38"/>
    </location>
</feature>
<proteinExistence type="predicted"/>
<gene>
    <name evidence="2" type="ORF">DERF_005193</name>
</gene>
<sequence length="74" mass="8596">MHKYTNVVNQQQGKGKKCEKKFDRYTTQTPPNPNECRSLSLSLSSSFKDDRKNKNDVRVIVNHLSIMEQSQAHM</sequence>
<comment type="caution">
    <text evidence="2">The sequence shown here is derived from an EMBL/GenBank/DDBJ whole genome shotgun (WGS) entry which is preliminary data.</text>
</comment>
<evidence type="ECO:0000256" key="1">
    <source>
        <dbReference type="SAM" id="MobiDB-lite"/>
    </source>
</evidence>
<organism evidence="2 3">
    <name type="scientific">Dermatophagoides farinae</name>
    <name type="common">American house dust mite</name>
    <dbReference type="NCBI Taxonomy" id="6954"/>
    <lineage>
        <taxon>Eukaryota</taxon>
        <taxon>Metazoa</taxon>
        <taxon>Ecdysozoa</taxon>
        <taxon>Arthropoda</taxon>
        <taxon>Chelicerata</taxon>
        <taxon>Arachnida</taxon>
        <taxon>Acari</taxon>
        <taxon>Acariformes</taxon>
        <taxon>Sarcoptiformes</taxon>
        <taxon>Astigmata</taxon>
        <taxon>Psoroptidia</taxon>
        <taxon>Analgoidea</taxon>
        <taxon>Pyroglyphidae</taxon>
        <taxon>Dermatophagoidinae</taxon>
        <taxon>Dermatophagoides</taxon>
    </lineage>
</organism>
<protein>
    <submittedName>
        <fullName evidence="2">Uncharacterized protein</fullName>
    </submittedName>
</protein>